<gene>
    <name evidence="2" type="ORF">DFR64_3042</name>
</gene>
<sequence>MYSIIIAIIFYIIGFWLLSKESKKEPHNRIGLSYLSAILSLVMGVAITFMWLLIIL</sequence>
<name>A0A347ZPR1_9CHLR</name>
<evidence type="ECO:0000313" key="2">
    <source>
        <dbReference type="EMBL" id="REG04693.1"/>
    </source>
</evidence>
<comment type="caution">
    <text evidence="2">The sequence shown here is derived from an EMBL/GenBank/DDBJ whole genome shotgun (WGS) entry which is preliminary data.</text>
</comment>
<organism evidence="2 3">
    <name type="scientific">Pelolinea submarina</name>
    <dbReference type="NCBI Taxonomy" id="913107"/>
    <lineage>
        <taxon>Bacteria</taxon>
        <taxon>Bacillati</taxon>
        <taxon>Chloroflexota</taxon>
        <taxon>Anaerolineae</taxon>
        <taxon>Anaerolineales</taxon>
        <taxon>Anaerolineaceae</taxon>
        <taxon>Pelolinea</taxon>
    </lineage>
</organism>
<protein>
    <submittedName>
        <fullName evidence="2">Uncharacterized protein</fullName>
    </submittedName>
</protein>
<evidence type="ECO:0000313" key="3">
    <source>
        <dbReference type="Proteomes" id="UP000256388"/>
    </source>
</evidence>
<dbReference type="AlphaFoldDB" id="A0A347ZPR1"/>
<accession>A0A347ZPR1</accession>
<feature type="transmembrane region" description="Helical" evidence="1">
    <location>
        <begin position="6"/>
        <end position="22"/>
    </location>
</feature>
<keyword evidence="1" id="KW-0472">Membrane</keyword>
<dbReference type="Proteomes" id="UP000256388">
    <property type="component" value="Unassembled WGS sequence"/>
</dbReference>
<dbReference type="RefSeq" id="WP_158674947.1">
    <property type="nucleotide sequence ID" value="NZ_AP018437.1"/>
</dbReference>
<evidence type="ECO:0000256" key="1">
    <source>
        <dbReference type="SAM" id="Phobius"/>
    </source>
</evidence>
<proteinExistence type="predicted"/>
<reference evidence="2 3" key="1">
    <citation type="submission" date="2018-08" db="EMBL/GenBank/DDBJ databases">
        <title>Genomic Encyclopedia of Type Strains, Phase IV (KMG-IV): sequencing the most valuable type-strain genomes for metagenomic binning, comparative biology and taxonomic classification.</title>
        <authorList>
            <person name="Goeker M."/>
        </authorList>
    </citation>
    <scope>NUCLEOTIDE SEQUENCE [LARGE SCALE GENOMIC DNA]</scope>
    <source>
        <strain evidence="2 3">DSM 23923</strain>
    </source>
</reference>
<keyword evidence="1" id="KW-0812">Transmembrane</keyword>
<keyword evidence="1" id="KW-1133">Transmembrane helix</keyword>
<dbReference type="EMBL" id="QUMS01000006">
    <property type="protein sequence ID" value="REG04693.1"/>
    <property type="molecule type" value="Genomic_DNA"/>
</dbReference>
<feature type="transmembrane region" description="Helical" evidence="1">
    <location>
        <begin position="34"/>
        <end position="54"/>
    </location>
</feature>
<keyword evidence="3" id="KW-1185">Reference proteome</keyword>